<feature type="domain" description="Ig-like" evidence="5">
    <location>
        <begin position="14"/>
        <end position="103"/>
    </location>
</feature>
<dbReference type="Pfam" id="PF07654">
    <property type="entry name" value="C1-set"/>
    <property type="match status" value="1"/>
</dbReference>
<feature type="signal peptide" evidence="4">
    <location>
        <begin position="1"/>
        <end position="17"/>
    </location>
</feature>
<dbReference type="InterPro" id="IPR007110">
    <property type="entry name" value="Ig-like_dom"/>
</dbReference>
<keyword evidence="1" id="KW-1015">Disulfide bond</keyword>
<evidence type="ECO:0000259" key="5">
    <source>
        <dbReference type="PROSITE" id="PS50835"/>
    </source>
</evidence>
<keyword evidence="3" id="KW-0812">Transmembrane</keyword>
<evidence type="ECO:0000256" key="2">
    <source>
        <dbReference type="ARBA" id="ARBA00023180"/>
    </source>
</evidence>
<keyword evidence="2" id="KW-0325">Glycoprotein</keyword>
<dbReference type="InterPro" id="IPR003599">
    <property type="entry name" value="Ig_sub"/>
</dbReference>
<keyword evidence="3" id="KW-1133">Transmembrane helix</keyword>
<dbReference type="SMART" id="SM00409">
    <property type="entry name" value="IG"/>
    <property type="match status" value="2"/>
</dbReference>
<dbReference type="SUPFAM" id="SSF48726">
    <property type="entry name" value="Immunoglobulin"/>
    <property type="match status" value="2"/>
</dbReference>
<evidence type="ECO:0000313" key="6">
    <source>
        <dbReference type="EMBL" id="GCC27322.1"/>
    </source>
</evidence>
<keyword evidence="3" id="KW-0472">Membrane</keyword>
<proteinExistence type="predicted"/>
<evidence type="ECO:0000256" key="3">
    <source>
        <dbReference type="SAM" id="Phobius"/>
    </source>
</evidence>
<organism evidence="6 7">
    <name type="scientific">Chiloscyllium punctatum</name>
    <name type="common">Brownbanded bambooshark</name>
    <name type="synonym">Hemiscyllium punctatum</name>
    <dbReference type="NCBI Taxonomy" id="137246"/>
    <lineage>
        <taxon>Eukaryota</taxon>
        <taxon>Metazoa</taxon>
        <taxon>Chordata</taxon>
        <taxon>Craniata</taxon>
        <taxon>Vertebrata</taxon>
        <taxon>Chondrichthyes</taxon>
        <taxon>Elasmobranchii</taxon>
        <taxon>Galeomorphii</taxon>
        <taxon>Galeoidea</taxon>
        <taxon>Orectolobiformes</taxon>
        <taxon>Hemiscylliidae</taxon>
        <taxon>Chiloscyllium</taxon>
    </lineage>
</organism>
<dbReference type="InterPro" id="IPR051755">
    <property type="entry name" value="Ig-like_CS_Receptor"/>
</dbReference>
<sequence>MGSVLRLWLFLLGPVVPLEVIESPPVLSLLRGQTARINCNLIPGEERAELVRYYWCRARDNPDFSGNGSRNFLENSSRVSVSESFLIIRELLVNDSDTYRCVVLREKPRPWKYFQGNGTTLNIQAKPEIYLTADPQNEGVGIQTLTCLAAGFSPRDLTISWIVEGDVSYQEEPGSLTVNTDSSYNLSSRLRIARPQREQGATVSCHIQHRTFTGSVRTRLRDSPGFSKYYYLGLLSLILIVPFCLWIIKSQCYKQKNGKDSSVRGKDVDDQVMEISECADNISLSSETLHYASVHVKTLPKKKQKQELKRPEQDQATEYAVLKVKDKNTQFYRDYSVASICPTSNIRQTANYIGTTYASLKK</sequence>
<keyword evidence="7" id="KW-1185">Reference proteome</keyword>
<dbReference type="PROSITE" id="PS50835">
    <property type="entry name" value="IG_LIKE"/>
    <property type="match status" value="2"/>
</dbReference>
<evidence type="ECO:0000256" key="4">
    <source>
        <dbReference type="SAM" id="SignalP"/>
    </source>
</evidence>
<feature type="transmembrane region" description="Helical" evidence="3">
    <location>
        <begin position="229"/>
        <end position="248"/>
    </location>
</feature>
<dbReference type="Gene3D" id="2.60.40.10">
    <property type="entry name" value="Immunoglobulins"/>
    <property type="match status" value="2"/>
</dbReference>
<accession>A0A401SAA5</accession>
<dbReference type="AlphaFoldDB" id="A0A401SAA5"/>
<dbReference type="CDD" id="cd00098">
    <property type="entry name" value="IgC1"/>
    <property type="match status" value="1"/>
</dbReference>
<gene>
    <name evidence="6" type="ORF">chiPu_0005746</name>
</gene>
<dbReference type="InterPro" id="IPR003597">
    <property type="entry name" value="Ig_C1-set"/>
</dbReference>
<dbReference type="Pfam" id="PF07686">
    <property type="entry name" value="V-set"/>
    <property type="match status" value="1"/>
</dbReference>
<dbReference type="SMART" id="SM00407">
    <property type="entry name" value="IGc1"/>
    <property type="match status" value="1"/>
</dbReference>
<reference evidence="6 7" key="1">
    <citation type="journal article" date="2018" name="Nat. Ecol. Evol.">
        <title>Shark genomes provide insights into elasmobranch evolution and the origin of vertebrates.</title>
        <authorList>
            <person name="Hara Y"/>
            <person name="Yamaguchi K"/>
            <person name="Onimaru K"/>
            <person name="Kadota M"/>
            <person name="Koyanagi M"/>
            <person name="Keeley SD"/>
            <person name="Tatsumi K"/>
            <person name="Tanaka K"/>
            <person name="Motone F"/>
            <person name="Kageyama Y"/>
            <person name="Nozu R"/>
            <person name="Adachi N"/>
            <person name="Nishimura O"/>
            <person name="Nakagawa R"/>
            <person name="Tanegashima C"/>
            <person name="Kiyatake I"/>
            <person name="Matsumoto R"/>
            <person name="Murakumo K"/>
            <person name="Nishida K"/>
            <person name="Terakita A"/>
            <person name="Kuratani S"/>
            <person name="Sato K"/>
            <person name="Hyodo S Kuraku.S."/>
        </authorList>
    </citation>
    <scope>NUCLEOTIDE SEQUENCE [LARGE SCALE GENOMIC DNA]</scope>
</reference>
<name>A0A401SAA5_CHIPU</name>
<dbReference type="InterPro" id="IPR013106">
    <property type="entry name" value="Ig_V-set"/>
</dbReference>
<dbReference type="EMBL" id="BEZZ01000160">
    <property type="protein sequence ID" value="GCC27322.1"/>
    <property type="molecule type" value="Genomic_DNA"/>
</dbReference>
<comment type="caution">
    <text evidence="6">The sequence shown here is derived from an EMBL/GenBank/DDBJ whole genome shotgun (WGS) entry which is preliminary data.</text>
</comment>
<evidence type="ECO:0000313" key="7">
    <source>
        <dbReference type="Proteomes" id="UP000287033"/>
    </source>
</evidence>
<feature type="chain" id="PRO_5019240529" description="Ig-like domain-containing protein" evidence="4">
    <location>
        <begin position="18"/>
        <end position="362"/>
    </location>
</feature>
<keyword evidence="4" id="KW-0732">Signal</keyword>
<dbReference type="InterPro" id="IPR013783">
    <property type="entry name" value="Ig-like_fold"/>
</dbReference>
<dbReference type="PANTHER" id="PTHR19971">
    <property type="entry name" value="SIGNAL-REGULATORY PROTEIN BETA"/>
    <property type="match status" value="1"/>
</dbReference>
<protein>
    <recommendedName>
        <fullName evidence="5">Ig-like domain-containing protein</fullName>
    </recommendedName>
</protein>
<dbReference type="Proteomes" id="UP000287033">
    <property type="component" value="Unassembled WGS sequence"/>
</dbReference>
<dbReference type="InterPro" id="IPR036179">
    <property type="entry name" value="Ig-like_dom_sf"/>
</dbReference>
<feature type="domain" description="Ig-like" evidence="5">
    <location>
        <begin position="127"/>
        <end position="221"/>
    </location>
</feature>
<evidence type="ECO:0000256" key="1">
    <source>
        <dbReference type="ARBA" id="ARBA00023157"/>
    </source>
</evidence>
<dbReference type="OrthoDB" id="10043043at2759"/>